<reference evidence="1 2" key="1">
    <citation type="submission" date="2019-02" db="EMBL/GenBank/DDBJ databases">
        <title>Deep-cultivation of Planctomycetes and their phenomic and genomic characterization uncovers novel biology.</title>
        <authorList>
            <person name="Wiegand S."/>
            <person name="Jogler M."/>
            <person name="Boedeker C."/>
            <person name="Pinto D."/>
            <person name="Vollmers J."/>
            <person name="Rivas-Marin E."/>
            <person name="Kohn T."/>
            <person name="Peeters S.H."/>
            <person name="Heuer A."/>
            <person name="Rast P."/>
            <person name="Oberbeckmann S."/>
            <person name="Bunk B."/>
            <person name="Jeske O."/>
            <person name="Meyerdierks A."/>
            <person name="Storesund J.E."/>
            <person name="Kallscheuer N."/>
            <person name="Luecker S."/>
            <person name="Lage O.M."/>
            <person name="Pohl T."/>
            <person name="Merkel B.J."/>
            <person name="Hornburger P."/>
            <person name="Mueller R.-W."/>
            <person name="Bruemmer F."/>
            <person name="Labrenz M."/>
            <person name="Spormann A.M."/>
            <person name="Op Den Camp H."/>
            <person name="Overmann J."/>
            <person name="Amann R."/>
            <person name="Jetten M.S.M."/>
            <person name="Mascher T."/>
            <person name="Medema M.H."/>
            <person name="Devos D.P."/>
            <person name="Kaster A.-K."/>
            <person name="Ovreas L."/>
            <person name="Rohde M."/>
            <person name="Galperin M.Y."/>
            <person name="Jogler C."/>
        </authorList>
    </citation>
    <scope>NUCLEOTIDE SEQUENCE [LARGE SCALE GENOMIC DNA]</scope>
    <source>
        <strain evidence="1 2">Pan14r</strain>
    </source>
</reference>
<comment type="caution">
    <text evidence="1">The sequence shown here is derived from an EMBL/GenBank/DDBJ whole genome shotgun (WGS) entry which is preliminary data.</text>
</comment>
<keyword evidence="2" id="KW-1185">Reference proteome</keyword>
<gene>
    <name evidence="1" type="ORF">Pan14r_04270</name>
</gene>
<dbReference type="Proteomes" id="UP000317238">
    <property type="component" value="Unassembled WGS sequence"/>
</dbReference>
<protein>
    <submittedName>
        <fullName evidence="1">Uncharacterized protein</fullName>
    </submittedName>
</protein>
<dbReference type="RefSeq" id="WP_146438174.1">
    <property type="nucleotide sequence ID" value="NZ_SJPL01000001.1"/>
</dbReference>
<name>A0A5C5Y1J8_9PLAN</name>
<proteinExistence type="predicted"/>
<evidence type="ECO:0000313" key="1">
    <source>
        <dbReference type="EMBL" id="TWT68185.1"/>
    </source>
</evidence>
<evidence type="ECO:0000313" key="2">
    <source>
        <dbReference type="Proteomes" id="UP000317238"/>
    </source>
</evidence>
<accession>A0A5C5Y1J8</accession>
<dbReference type="AlphaFoldDB" id="A0A5C5Y1J8"/>
<organism evidence="1 2">
    <name type="scientific">Crateriforma conspicua</name>
    <dbReference type="NCBI Taxonomy" id="2527996"/>
    <lineage>
        <taxon>Bacteria</taxon>
        <taxon>Pseudomonadati</taxon>
        <taxon>Planctomycetota</taxon>
        <taxon>Planctomycetia</taxon>
        <taxon>Planctomycetales</taxon>
        <taxon>Planctomycetaceae</taxon>
        <taxon>Crateriforma</taxon>
    </lineage>
</organism>
<dbReference type="OrthoDB" id="9859480at2"/>
<dbReference type="EMBL" id="SJPL01000001">
    <property type="protein sequence ID" value="TWT68185.1"/>
    <property type="molecule type" value="Genomic_DNA"/>
</dbReference>
<sequence length="136" mass="15772">MNPFSLFSSGKLPEEGVSLCNSERTIWTLEDVSGSVTMINFRRPGKRCSWNRRWFRGSMIATEKRLVAFAYKTRLIHVPFDDPRWAQIDVHLPNGRTLFIGHDASLFHDDWSGTLEYRFKAGGKTRFRDLVQTMTT</sequence>